<evidence type="ECO:0000256" key="16">
    <source>
        <dbReference type="ARBA" id="ARBA00023128"/>
    </source>
</evidence>
<dbReference type="Pfam" id="PF01786">
    <property type="entry name" value="AOX"/>
    <property type="match status" value="1"/>
</dbReference>
<keyword evidence="12" id="KW-0249">Electron transport</keyword>
<evidence type="ECO:0000256" key="7">
    <source>
        <dbReference type="ARBA" id="ARBA00022723"/>
    </source>
</evidence>
<evidence type="ECO:0000256" key="6">
    <source>
        <dbReference type="ARBA" id="ARBA00022692"/>
    </source>
</evidence>
<evidence type="ECO:0000256" key="4">
    <source>
        <dbReference type="ARBA" id="ARBA00022448"/>
    </source>
</evidence>
<organism evidence="20 21">
    <name type="scientific">Symbiodinium natans</name>
    <dbReference type="NCBI Taxonomy" id="878477"/>
    <lineage>
        <taxon>Eukaryota</taxon>
        <taxon>Sar</taxon>
        <taxon>Alveolata</taxon>
        <taxon>Dinophyceae</taxon>
        <taxon>Suessiales</taxon>
        <taxon>Symbiodiniaceae</taxon>
        <taxon>Symbiodinium</taxon>
    </lineage>
</organism>
<dbReference type="InterPro" id="IPR011992">
    <property type="entry name" value="EF-hand-dom_pair"/>
</dbReference>
<evidence type="ECO:0000256" key="14">
    <source>
        <dbReference type="ARBA" id="ARBA00023002"/>
    </source>
</evidence>
<evidence type="ECO:0000313" key="20">
    <source>
        <dbReference type="EMBL" id="CAE7031090.1"/>
    </source>
</evidence>
<dbReference type="PANTHER" id="PTHR31803:SF3">
    <property type="entry name" value="ALTERNATIVE OXIDASE"/>
    <property type="match status" value="1"/>
</dbReference>
<evidence type="ECO:0000256" key="11">
    <source>
        <dbReference type="ARBA" id="ARBA00022946"/>
    </source>
</evidence>
<keyword evidence="13" id="KW-1133">Transmembrane helix</keyword>
<keyword evidence="9" id="KW-0999">Mitochondrion inner membrane</keyword>
<dbReference type="PROSITE" id="PS50222">
    <property type="entry name" value="EF_HAND_2"/>
    <property type="match status" value="2"/>
</dbReference>
<keyword evidence="14" id="KW-0560">Oxidoreductase</keyword>
<dbReference type="FunFam" id="1.10.238.10:FF:000003">
    <property type="entry name" value="Calmodulin A"/>
    <property type="match status" value="1"/>
</dbReference>
<dbReference type="InterPro" id="IPR002680">
    <property type="entry name" value="AOX"/>
</dbReference>
<dbReference type="InterPro" id="IPR018247">
    <property type="entry name" value="EF_Hand_1_Ca_BS"/>
</dbReference>
<dbReference type="Pfam" id="PF13499">
    <property type="entry name" value="EF-hand_7"/>
    <property type="match status" value="1"/>
</dbReference>
<keyword evidence="10" id="KW-0106">Calcium</keyword>
<dbReference type="EMBL" id="CAJNDS010000227">
    <property type="protein sequence ID" value="CAE7031090.1"/>
    <property type="molecule type" value="Genomic_DNA"/>
</dbReference>
<evidence type="ECO:0000256" key="13">
    <source>
        <dbReference type="ARBA" id="ARBA00022989"/>
    </source>
</evidence>
<evidence type="ECO:0000259" key="19">
    <source>
        <dbReference type="PROSITE" id="PS50222"/>
    </source>
</evidence>
<dbReference type="GO" id="GO:0005509">
    <property type="term" value="F:calcium ion binding"/>
    <property type="evidence" value="ECO:0007669"/>
    <property type="project" value="InterPro"/>
</dbReference>
<comment type="cofactor">
    <cofactor evidence="1">
        <name>Fe cation</name>
        <dbReference type="ChEBI" id="CHEBI:24875"/>
    </cofactor>
</comment>
<keyword evidence="5" id="KW-0679">Respiratory chain</keyword>
<proteinExistence type="inferred from homology"/>
<dbReference type="FunFam" id="1.20.1260.140:FF:000002">
    <property type="entry name" value="Alternative oxidase"/>
    <property type="match status" value="1"/>
</dbReference>
<dbReference type="GO" id="GO:0010230">
    <property type="term" value="P:alternative respiration"/>
    <property type="evidence" value="ECO:0007669"/>
    <property type="project" value="TreeGrafter"/>
</dbReference>
<dbReference type="SMART" id="SM00054">
    <property type="entry name" value="EFh"/>
    <property type="match status" value="2"/>
</dbReference>
<keyword evidence="11" id="KW-0809">Transit peptide</keyword>
<dbReference type="Proteomes" id="UP000604046">
    <property type="component" value="Unassembled WGS sequence"/>
</dbReference>
<evidence type="ECO:0000256" key="2">
    <source>
        <dbReference type="ARBA" id="ARBA00004273"/>
    </source>
</evidence>
<dbReference type="InterPro" id="IPR038659">
    <property type="entry name" value="AOX_sf"/>
</dbReference>
<keyword evidence="16" id="KW-0496">Mitochondrion</keyword>
<keyword evidence="15" id="KW-0408">Iron</keyword>
<evidence type="ECO:0000256" key="8">
    <source>
        <dbReference type="ARBA" id="ARBA00022737"/>
    </source>
</evidence>
<evidence type="ECO:0000256" key="5">
    <source>
        <dbReference type="ARBA" id="ARBA00022660"/>
    </source>
</evidence>
<evidence type="ECO:0000256" key="18">
    <source>
        <dbReference type="ARBA" id="ARBA00025285"/>
    </source>
</evidence>
<keyword evidence="6" id="KW-0812">Transmembrane</keyword>
<evidence type="ECO:0000313" key="21">
    <source>
        <dbReference type="Proteomes" id="UP000604046"/>
    </source>
</evidence>
<dbReference type="GO" id="GO:0005743">
    <property type="term" value="C:mitochondrial inner membrane"/>
    <property type="evidence" value="ECO:0007669"/>
    <property type="project" value="UniProtKB-SubCell"/>
</dbReference>
<sequence>MQTSFSSVLRRQVFQLRRPTSVQRYYPLLGAVCARSKSNVASELKKPEESEAGALDLNHLITANRWSSEELAAVKKTHREPADWVDWASYMTVKTLRSSFDLFSGYKFRTSLGSMHERDWIRRVIFLETVAGVPGMVAGMVRHLHSLRLMRRDHGWIHSLLAEAENERMHLLIALNLRRPGPVFRAIVIAGQGVFLTWYSLMYLICPRYCHRFVGYLEEEAVITYTKLLEAIDGGQLPMFSNMKAPLFARQYYNLPKEAMVRDVFEQIRADEACHRDTNHVFSDLKADEPNTQVDHLRKGHFQNQNVHSGVLRLQREAQSKVLHETFESLDHDHDGFISTDDLRWAFQQHDTPFSEEELNAMVRKADRNGDGKIDYQEFVKVMSEGDFH</sequence>
<feature type="domain" description="EF-hand" evidence="19">
    <location>
        <begin position="354"/>
        <end position="389"/>
    </location>
</feature>
<dbReference type="AlphaFoldDB" id="A0A812IAH5"/>
<dbReference type="PROSITE" id="PS00018">
    <property type="entry name" value="EF_HAND_1"/>
    <property type="match status" value="2"/>
</dbReference>
<dbReference type="CDD" id="cd01053">
    <property type="entry name" value="AOX"/>
    <property type="match status" value="1"/>
</dbReference>
<dbReference type="OrthoDB" id="16906at2759"/>
<comment type="caution">
    <text evidence="20">The sequence shown here is derived from an EMBL/GenBank/DDBJ whole genome shotgun (WGS) entry which is preliminary data.</text>
</comment>
<dbReference type="GO" id="GO:0009916">
    <property type="term" value="F:alternative oxidase activity"/>
    <property type="evidence" value="ECO:0007669"/>
    <property type="project" value="InterPro"/>
</dbReference>
<dbReference type="CDD" id="cd00051">
    <property type="entry name" value="EFh"/>
    <property type="match status" value="1"/>
</dbReference>
<comment type="function">
    <text evidence="18">Catalyzes cyanide-resistant oxygen consumption. May increase respiration when the cytochrome respiratory pathway is restricted, or in response to low temperatures.</text>
</comment>
<accession>A0A812IAH5</accession>
<comment type="similarity">
    <text evidence="3">Belongs to the alternative oxidase family.</text>
</comment>
<reference evidence="20" key="1">
    <citation type="submission" date="2021-02" db="EMBL/GenBank/DDBJ databases">
        <authorList>
            <person name="Dougan E. K."/>
            <person name="Rhodes N."/>
            <person name="Thang M."/>
            <person name="Chan C."/>
        </authorList>
    </citation>
    <scope>NUCLEOTIDE SEQUENCE</scope>
</reference>
<name>A0A812IAH5_9DINO</name>
<evidence type="ECO:0000256" key="10">
    <source>
        <dbReference type="ARBA" id="ARBA00022837"/>
    </source>
</evidence>
<dbReference type="SUPFAM" id="SSF47473">
    <property type="entry name" value="EF-hand"/>
    <property type="match status" value="1"/>
</dbReference>
<comment type="subcellular location">
    <subcellularLocation>
        <location evidence="2">Mitochondrion inner membrane</location>
    </subcellularLocation>
</comment>
<keyword evidence="17" id="KW-0472">Membrane</keyword>
<keyword evidence="7" id="KW-0479">Metal-binding</keyword>
<evidence type="ECO:0000256" key="12">
    <source>
        <dbReference type="ARBA" id="ARBA00022982"/>
    </source>
</evidence>
<protein>
    <submittedName>
        <fullName evidence="20">AlxA protein</fullName>
    </submittedName>
</protein>
<evidence type="ECO:0000256" key="17">
    <source>
        <dbReference type="ARBA" id="ARBA00023136"/>
    </source>
</evidence>
<keyword evidence="4" id="KW-0813">Transport</keyword>
<feature type="domain" description="EF-hand" evidence="19">
    <location>
        <begin position="318"/>
        <end position="353"/>
    </location>
</feature>
<dbReference type="Gene3D" id="1.20.1260.140">
    <property type="entry name" value="Alternative oxidase"/>
    <property type="match status" value="1"/>
</dbReference>
<evidence type="ECO:0000256" key="3">
    <source>
        <dbReference type="ARBA" id="ARBA00008388"/>
    </source>
</evidence>
<evidence type="ECO:0000256" key="15">
    <source>
        <dbReference type="ARBA" id="ARBA00023004"/>
    </source>
</evidence>
<evidence type="ECO:0000256" key="1">
    <source>
        <dbReference type="ARBA" id="ARBA00001962"/>
    </source>
</evidence>
<keyword evidence="21" id="KW-1185">Reference proteome</keyword>
<dbReference type="PANTHER" id="PTHR31803">
    <property type="entry name" value="ALTERNATIVE OXIDASE"/>
    <property type="match status" value="1"/>
</dbReference>
<dbReference type="Gene3D" id="1.10.238.10">
    <property type="entry name" value="EF-hand"/>
    <property type="match status" value="1"/>
</dbReference>
<dbReference type="InterPro" id="IPR002048">
    <property type="entry name" value="EF_hand_dom"/>
</dbReference>
<keyword evidence="8" id="KW-0677">Repeat</keyword>
<gene>
    <name evidence="20" type="primary">alxA</name>
    <name evidence="20" type="ORF">SNAT2548_LOCUS3754</name>
</gene>
<evidence type="ECO:0000256" key="9">
    <source>
        <dbReference type="ARBA" id="ARBA00022792"/>
    </source>
</evidence>